<evidence type="ECO:0000313" key="2">
    <source>
        <dbReference type="EMBL" id="ORC89918.1"/>
    </source>
</evidence>
<feature type="region of interest" description="Disordered" evidence="1">
    <location>
        <begin position="71"/>
        <end position="146"/>
    </location>
</feature>
<dbReference type="AlphaFoldDB" id="A0A1X0NZE3"/>
<comment type="caution">
    <text evidence="2">The sequence shown here is derived from an EMBL/GenBank/DDBJ whole genome shotgun (WGS) entry which is preliminary data.</text>
</comment>
<reference evidence="2 3" key="1">
    <citation type="submission" date="2017-03" db="EMBL/GenBank/DDBJ databases">
        <title>An alternative strategy for trypanosome survival in the mammalian bloodstream revealed through genome and transcriptome analysis of the ubiquitous bovine parasite Trypanosoma (Megatrypanum) theileri.</title>
        <authorList>
            <person name="Kelly S."/>
            <person name="Ivens A."/>
            <person name="Mott A."/>
            <person name="O'Neill E."/>
            <person name="Emms D."/>
            <person name="Macleod O."/>
            <person name="Voorheis P."/>
            <person name="Matthews J."/>
            <person name="Matthews K."/>
            <person name="Carrington M."/>
        </authorList>
    </citation>
    <scope>NUCLEOTIDE SEQUENCE [LARGE SCALE GENOMIC DNA]</scope>
    <source>
        <strain evidence="2">Edinburgh</strain>
    </source>
</reference>
<dbReference type="RefSeq" id="XP_028883984.1">
    <property type="nucleotide sequence ID" value="XM_029024677.1"/>
</dbReference>
<keyword evidence="3" id="KW-1185">Reference proteome</keyword>
<organism evidence="2 3">
    <name type="scientific">Trypanosoma theileri</name>
    <dbReference type="NCBI Taxonomy" id="67003"/>
    <lineage>
        <taxon>Eukaryota</taxon>
        <taxon>Discoba</taxon>
        <taxon>Euglenozoa</taxon>
        <taxon>Kinetoplastea</taxon>
        <taxon>Metakinetoplastina</taxon>
        <taxon>Trypanosomatida</taxon>
        <taxon>Trypanosomatidae</taxon>
        <taxon>Trypanosoma</taxon>
    </lineage>
</organism>
<dbReference type="Proteomes" id="UP000192257">
    <property type="component" value="Unassembled WGS sequence"/>
</dbReference>
<sequence>MQKPRTSTPPTAANQSPAPDQKNRGNMPRRTPLAEPHCPEQPPENPSPRLNEDGVGVALAFSFFLLAPSRAFEKKRGYLPNGRRRPPGREGGTCLPPRRGPGAPSTTPPLPRRSGRARRHGPRPPNQPNEGGGKKNREDETPDLFPFSNWNLSLLDPLSRKSFTHEPVTINERKGR</sequence>
<dbReference type="GeneID" id="39984457"/>
<evidence type="ECO:0000256" key="1">
    <source>
        <dbReference type="SAM" id="MobiDB-lite"/>
    </source>
</evidence>
<gene>
    <name evidence="2" type="ORF">TM35_000101860</name>
</gene>
<evidence type="ECO:0000313" key="3">
    <source>
        <dbReference type="Proteomes" id="UP000192257"/>
    </source>
</evidence>
<feature type="region of interest" description="Disordered" evidence="1">
    <location>
        <begin position="1"/>
        <end position="52"/>
    </location>
</feature>
<feature type="compositionally biased region" description="Polar residues" evidence="1">
    <location>
        <begin position="1"/>
        <end position="18"/>
    </location>
</feature>
<dbReference type="VEuPathDB" id="TriTrypDB:TM35_000101860"/>
<dbReference type="EMBL" id="NBCO01000010">
    <property type="protein sequence ID" value="ORC89918.1"/>
    <property type="molecule type" value="Genomic_DNA"/>
</dbReference>
<protein>
    <submittedName>
        <fullName evidence="2">Uncharacterized protein</fullName>
    </submittedName>
</protein>
<proteinExistence type="predicted"/>
<feature type="compositionally biased region" description="Basic residues" evidence="1">
    <location>
        <begin position="113"/>
        <end position="122"/>
    </location>
</feature>
<name>A0A1X0NZE3_9TRYP</name>
<accession>A0A1X0NZE3</accession>